<keyword evidence="2" id="KW-1185">Reference proteome</keyword>
<sequence>MSWATTDRSGITMAIQGLVQSVDLLTDSLERKWGVGRLRLLVDDALRERFDRQWRKWQAAYAAQDLDAVRAHSEAMRRAWDALDQAATAAGHTPTAPEVWETRMPDGTVLAIVRSPAEQHVLARAARHEGDSRAREVWSLDEIGRVICAWEGRNWVDAIRAEFPGATVEALRLTPRGAEFDWLRGDEIPFGHNHGDTHAHTPLSRSAAR</sequence>
<evidence type="ECO:0000313" key="2">
    <source>
        <dbReference type="Proteomes" id="UP000245765"/>
    </source>
</evidence>
<comment type="caution">
    <text evidence="1">The sequence shown here is derived from an EMBL/GenBank/DDBJ whole genome shotgun (WGS) entry which is preliminary data.</text>
</comment>
<organism evidence="1 2">
    <name type="scientific">Falsiroseomonas bella</name>
    <dbReference type="NCBI Taxonomy" id="2184016"/>
    <lineage>
        <taxon>Bacteria</taxon>
        <taxon>Pseudomonadati</taxon>
        <taxon>Pseudomonadota</taxon>
        <taxon>Alphaproteobacteria</taxon>
        <taxon>Acetobacterales</taxon>
        <taxon>Roseomonadaceae</taxon>
        <taxon>Falsiroseomonas</taxon>
    </lineage>
</organism>
<dbReference type="RefSeq" id="WP_109872827.1">
    <property type="nucleotide sequence ID" value="NZ_QGNA01000005.1"/>
</dbReference>
<dbReference type="AlphaFoldDB" id="A0A317F9L2"/>
<dbReference type="OrthoDB" id="8442401at2"/>
<reference evidence="2" key="1">
    <citation type="submission" date="2018-05" db="EMBL/GenBank/DDBJ databases">
        <authorList>
            <person name="Du Z."/>
            <person name="Wang X."/>
        </authorList>
    </citation>
    <scope>NUCLEOTIDE SEQUENCE [LARGE SCALE GENOMIC DNA]</scope>
    <source>
        <strain evidence="2">CQN31</strain>
    </source>
</reference>
<evidence type="ECO:0000313" key="1">
    <source>
        <dbReference type="EMBL" id="PWS35182.1"/>
    </source>
</evidence>
<accession>A0A317F9L2</accession>
<protein>
    <submittedName>
        <fullName evidence="1">Uncharacterized protein</fullName>
    </submittedName>
</protein>
<gene>
    <name evidence="1" type="ORF">DFH01_23030</name>
</gene>
<dbReference type="Proteomes" id="UP000245765">
    <property type="component" value="Unassembled WGS sequence"/>
</dbReference>
<dbReference type="EMBL" id="QGNA01000005">
    <property type="protein sequence ID" value="PWS35182.1"/>
    <property type="molecule type" value="Genomic_DNA"/>
</dbReference>
<name>A0A317F9L2_9PROT</name>
<proteinExistence type="predicted"/>